<protein>
    <recommendedName>
        <fullName evidence="3">Membrane-anchored ribosome-binding protein, inhibits growth in stationary phase, ElaB/YqjD/DUF883 family</fullName>
    </recommendedName>
</protein>
<dbReference type="RefSeq" id="WP_093502191.1">
    <property type="nucleotide sequence ID" value="NZ_BSSG01000002.1"/>
</dbReference>
<proteinExistence type="predicted"/>
<name>A0A1I1TJ47_PSEOC</name>
<sequence>MSTHSSIAAESLKSPDVLEQEIDQQRSRIDALIDDVEARLTPQRLIDQALAYGRDSGGLEMAERLGQTLKANPVPVAMTAIGLVWLAVEQTRRHTPKAPEPDLPEDHESLADALHSAKQSLEQSTQAARRKLHDLADGASAATEQVKQSANAVGQAVHRHPWAFAAAGLAAGALVGLLGTGRRHSPEEGLPRESYVVPDIEAGFDELADVPDDEPPFRPGAI</sequence>
<gene>
    <name evidence="1" type="ORF">SAMN05216372_102571</name>
</gene>
<evidence type="ECO:0000313" key="2">
    <source>
        <dbReference type="Proteomes" id="UP000243950"/>
    </source>
</evidence>
<evidence type="ECO:0000313" key="1">
    <source>
        <dbReference type="EMBL" id="SFD58545.1"/>
    </source>
</evidence>
<organism evidence="1 2">
    <name type="scientific">Pseudomonas straminea</name>
    <dbReference type="NCBI Taxonomy" id="47882"/>
    <lineage>
        <taxon>Bacteria</taxon>
        <taxon>Pseudomonadati</taxon>
        <taxon>Pseudomonadota</taxon>
        <taxon>Gammaproteobacteria</taxon>
        <taxon>Pseudomonadales</taxon>
        <taxon>Pseudomonadaceae</taxon>
        <taxon>Phytopseudomonas</taxon>
    </lineage>
</organism>
<dbReference type="InterPro" id="IPR022062">
    <property type="entry name" value="DUF3618"/>
</dbReference>
<dbReference type="Pfam" id="PF12277">
    <property type="entry name" value="DUF3618"/>
    <property type="match status" value="1"/>
</dbReference>
<keyword evidence="2" id="KW-1185">Reference proteome</keyword>
<dbReference type="EMBL" id="FOMO01000002">
    <property type="protein sequence ID" value="SFD58545.1"/>
    <property type="molecule type" value="Genomic_DNA"/>
</dbReference>
<accession>A0A1I1TJ47</accession>
<dbReference type="Proteomes" id="UP000243950">
    <property type="component" value="Unassembled WGS sequence"/>
</dbReference>
<dbReference type="AlphaFoldDB" id="A0A1I1TJ47"/>
<reference evidence="2" key="1">
    <citation type="submission" date="2016-10" db="EMBL/GenBank/DDBJ databases">
        <authorList>
            <person name="Varghese N."/>
            <person name="Submissions S."/>
        </authorList>
    </citation>
    <scope>NUCLEOTIDE SEQUENCE [LARGE SCALE GENOMIC DNA]</scope>
    <source>
        <strain evidence="2">JCM 2783</strain>
    </source>
</reference>
<evidence type="ECO:0008006" key="3">
    <source>
        <dbReference type="Google" id="ProtNLM"/>
    </source>
</evidence>